<sequence length="106" mass="11816">MAKFEIQKQAMAGTLESSDLQIVIDKNDGKGIEINLQSSVEYQFGKQIREVILETLNQLGITDAKVEAVDKGALDCTIKARTIAVVHRACGITMNYDWEELDSWNV</sequence>
<dbReference type="AlphaFoldDB" id="A0A109UHE3"/>
<evidence type="ECO:0000256" key="4">
    <source>
        <dbReference type="HAMAP-Rule" id="MF_00805"/>
    </source>
</evidence>
<organism evidence="6 7">
    <name type="scientific">Erysipelothrix larvae</name>
    <dbReference type="NCBI Taxonomy" id="1514105"/>
    <lineage>
        <taxon>Bacteria</taxon>
        <taxon>Bacillati</taxon>
        <taxon>Bacillota</taxon>
        <taxon>Erysipelotrichia</taxon>
        <taxon>Erysipelotrichales</taxon>
        <taxon>Erysipelotrichaceae</taxon>
        <taxon>Erysipelothrix</taxon>
    </lineage>
</organism>
<keyword evidence="6" id="KW-0456">Lyase</keyword>
<accession>A0A109UHE3</accession>
<dbReference type="HAMAP" id="MF_00805">
    <property type="entry name" value="CitD"/>
    <property type="match status" value="1"/>
</dbReference>
<evidence type="ECO:0000313" key="6">
    <source>
        <dbReference type="EMBL" id="AMC94157.1"/>
    </source>
</evidence>
<gene>
    <name evidence="4" type="primary">citD</name>
    <name evidence="6" type="ORF">AOC36_09195</name>
</gene>
<protein>
    <recommendedName>
        <fullName evidence="4">Citrate lyase acyl carrier protein</fullName>
    </recommendedName>
    <alternativeName>
        <fullName evidence="4">Citrate lyase gamma chain</fullName>
    </alternativeName>
</protein>
<dbReference type="STRING" id="1514105.AOC36_09195"/>
<comment type="similarity">
    <text evidence="4">Belongs to the CitD family.</text>
</comment>
<evidence type="ECO:0000256" key="3">
    <source>
        <dbReference type="ARBA" id="ARBA00022553"/>
    </source>
</evidence>
<comment type="subcellular location">
    <subcellularLocation>
        <location evidence="1 4">Cytoplasm</location>
    </subcellularLocation>
</comment>
<keyword evidence="3 4" id="KW-0597">Phosphoprotein</keyword>
<evidence type="ECO:0000256" key="5">
    <source>
        <dbReference type="PIRSR" id="PIRSR002736-50"/>
    </source>
</evidence>
<evidence type="ECO:0000313" key="7">
    <source>
        <dbReference type="Proteomes" id="UP000063781"/>
    </source>
</evidence>
<dbReference type="GO" id="GO:0005737">
    <property type="term" value="C:cytoplasm"/>
    <property type="evidence" value="ECO:0007669"/>
    <property type="project" value="UniProtKB-SubCell"/>
</dbReference>
<keyword evidence="7" id="KW-1185">Reference proteome</keyword>
<feature type="modified residue" description="O-(phosphoribosyl dephospho-coenzyme A)serine" evidence="4 5">
    <location>
        <position position="17"/>
    </location>
</feature>
<dbReference type="InterPro" id="IPR006495">
    <property type="entry name" value="CitD"/>
</dbReference>
<dbReference type="PIRSF" id="PIRSF002736">
    <property type="entry name" value="Citrt_lyas_gamma"/>
    <property type="match status" value="1"/>
</dbReference>
<dbReference type="OrthoDB" id="1120942at2"/>
<evidence type="ECO:0000256" key="1">
    <source>
        <dbReference type="ARBA" id="ARBA00004496"/>
    </source>
</evidence>
<dbReference type="EMBL" id="CP013213">
    <property type="protein sequence ID" value="AMC94157.1"/>
    <property type="molecule type" value="Genomic_DNA"/>
</dbReference>
<dbReference type="KEGG" id="erl:AOC36_09195"/>
<proteinExistence type="inferred from homology"/>
<dbReference type="NCBIfam" id="TIGR01608">
    <property type="entry name" value="citD"/>
    <property type="match status" value="1"/>
</dbReference>
<dbReference type="GO" id="GO:0016829">
    <property type="term" value="F:lyase activity"/>
    <property type="evidence" value="ECO:0007669"/>
    <property type="project" value="UniProtKB-KW"/>
</dbReference>
<comment type="function">
    <text evidence="4">Covalent carrier of the coenzyme of citrate lyase.</text>
</comment>
<dbReference type="NCBIfam" id="NF009726">
    <property type="entry name" value="PRK13253.1"/>
    <property type="match status" value="1"/>
</dbReference>
<name>A0A109UHE3_9FIRM</name>
<keyword evidence="2 4" id="KW-0963">Cytoplasm</keyword>
<dbReference type="Pfam" id="PF06857">
    <property type="entry name" value="ACP"/>
    <property type="match status" value="1"/>
</dbReference>
<dbReference type="InterPro" id="IPR023439">
    <property type="entry name" value="Mal_deCO2ase/Cit_lyase_ACP"/>
</dbReference>
<dbReference type="RefSeq" id="WP_067633577.1">
    <property type="nucleotide sequence ID" value="NZ_CP013213.1"/>
</dbReference>
<comment type="subunit">
    <text evidence="4">Oligomer with a subunit composition of (alpha,beta,gamma)6.</text>
</comment>
<dbReference type="Proteomes" id="UP000063781">
    <property type="component" value="Chromosome"/>
</dbReference>
<evidence type="ECO:0000256" key="2">
    <source>
        <dbReference type="ARBA" id="ARBA00022490"/>
    </source>
</evidence>
<reference evidence="6 7" key="1">
    <citation type="submission" date="2015-10" db="EMBL/GenBank/DDBJ databases">
        <title>Erysipelothrix larvae sp. LV19 isolated from the larval gut of the rhinoceros beetle, Trypoxylus dichotomus.</title>
        <authorList>
            <person name="Lim S."/>
            <person name="Kim B.-C."/>
        </authorList>
    </citation>
    <scope>NUCLEOTIDE SEQUENCE [LARGE SCALE GENOMIC DNA]</scope>
    <source>
        <strain evidence="6 7">LV19</strain>
    </source>
</reference>